<feature type="region of interest" description="Disordered" evidence="1">
    <location>
        <begin position="1"/>
        <end position="26"/>
    </location>
</feature>
<dbReference type="Gramene" id="CDP21960">
    <property type="protein sequence ID" value="CDP21960"/>
    <property type="gene ID" value="GSCOC_T00005767001"/>
</dbReference>
<accession>A0A068VME1</accession>
<keyword evidence="3" id="KW-1185">Reference proteome</keyword>
<organism evidence="2 3">
    <name type="scientific">Coffea canephora</name>
    <name type="common">Robusta coffee</name>
    <dbReference type="NCBI Taxonomy" id="49390"/>
    <lineage>
        <taxon>Eukaryota</taxon>
        <taxon>Viridiplantae</taxon>
        <taxon>Streptophyta</taxon>
        <taxon>Embryophyta</taxon>
        <taxon>Tracheophyta</taxon>
        <taxon>Spermatophyta</taxon>
        <taxon>Magnoliopsida</taxon>
        <taxon>eudicotyledons</taxon>
        <taxon>Gunneridae</taxon>
        <taxon>Pentapetalae</taxon>
        <taxon>asterids</taxon>
        <taxon>lamiids</taxon>
        <taxon>Gentianales</taxon>
        <taxon>Rubiaceae</taxon>
        <taxon>Ixoroideae</taxon>
        <taxon>Gardenieae complex</taxon>
        <taxon>Bertiereae - Coffeeae clade</taxon>
        <taxon>Coffeeae</taxon>
        <taxon>Coffea</taxon>
    </lineage>
</organism>
<reference evidence="3" key="1">
    <citation type="journal article" date="2014" name="Science">
        <title>The coffee genome provides insight into the convergent evolution of caffeine biosynthesis.</title>
        <authorList>
            <person name="Denoeud F."/>
            <person name="Carretero-Paulet L."/>
            <person name="Dereeper A."/>
            <person name="Droc G."/>
            <person name="Guyot R."/>
            <person name="Pietrella M."/>
            <person name="Zheng C."/>
            <person name="Alberti A."/>
            <person name="Anthony F."/>
            <person name="Aprea G."/>
            <person name="Aury J.M."/>
            <person name="Bento P."/>
            <person name="Bernard M."/>
            <person name="Bocs S."/>
            <person name="Campa C."/>
            <person name="Cenci A."/>
            <person name="Combes M.C."/>
            <person name="Crouzillat D."/>
            <person name="Da Silva C."/>
            <person name="Daddiego L."/>
            <person name="De Bellis F."/>
            <person name="Dussert S."/>
            <person name="Garsmeur O."/>
            <person name="Gayraud T."/>
            <person name="Guignon V."/>
            <person name="Jahn K."/>
            <person name="Jamilloux V."/>
            <person name="Joet T."/>
            <person name="Labadie K."/>
            <person name="Lan T."/>
            <person name="Leclercq J."/>
            <person name="Lepelley M."/>
            <person name="Leroy T."/>
            <person name="Li L.T."/>
            <person name="Librado P."/>
            <person name="Lopez L."/>
            <person name="Munoz A."/>
            <person name="Noel B."/>
            <person name="Pallavicini A."/>
            <person name="Perrotta G."/>
            <person name="Poncet V."/>
            <person name="Pot D."/>
            <person name="Priyono X."/>
            <person name="Rigoreau M."/>
            <person name="Rouard M."/>
            <person name="Rozas J."/>
            <person name="Tranchant-Dubreuil C."/>
            <person name="VanBuren R."/>
            <person name="Zhang Q."/>
            <person name="Andrade A.C."/>
            <person name="Argout X."/>
            <person name="Bertrand B."/>
            <person name="de Kochko A."/>
            <person name="Graziosi G."/>
            <person name="Henry R.J."/>
            <person name="Jayarama X."/>
            <person name="Ming R."/>
            <person name="Nagai C."/>
            <person name="Rounsley S."/>
            <person name="Sankoff D."/>
            <person name="Giuliano G."/>
            <person name="Albert V.A."/>
            <person name="Wincker P."/>
            <person name="Lashermes P."/>
        </authorList>
    </citation>
    <scope>NUCLEOTIDE SEQUENCE [LARGE SCALE GENOMIC DNA]</scope>
    <source>
        <strain evidence="3">cv. DH200-94</strain>
    </source>
</reference>
<evidence type="ECO:0000256" key="1">
    <source>
        <dbReference type="SAM" id="MobiDB-lite"/>
    </source>
</evidence>
<dbReference type="InParanoid" id="A0A068VME1"/>
<dbReference type="AlphaFoldDB" id="A0A068VME1"/>
<dbReference type="EMBL" id="HG747396">
    <property type="protein sequence ID" value="CDP21960.1"/>
    <property type="molecule type" value="Genomic_DNA"/>
</dbReference>
<dbReference type="Proteomes" id="UP000295252">
    <property type="component" value="Unassembled WGS sequence"/>
</dbReference>
<evidence type="ECO:0000313" key="3">
    <source>
        <dbReference type="Proteomes" id="UP000295252"/>
    </source>
</evidence>
<proteinExistence type="predicted"/>
<evidence type="ECO:0000313" key="2">
    <source>
        <dbReference type="EMBL" id="CDP21960.1"/>
    </source>
</evidence>
<protein>
    <submittedName>
        <fullName evidence="2">DH200=94 genomic scaffold, scaffold_8312</fullName>
    </submittedName>
</protein>
<gene>
    <name evidence="2" type="ORF">GSCOC_T00005767001</name>
</gene>
<sequence length="26" mass="3076">MKLNQLNHVDNLHLRSQKKKGLDCKN</sequence>
<name>A0A068VME1_COFCA</name>